<evidence type="ECO:0000313" key="1">
    <source>
        <dbReference type="EMBL" id="MBP1992103.1"/>
    </source>
</evidence>
<name>A0ABS4IWZ0_9BACL</name>
<proteinExistence type="predicted"/>
<protein>
    <submittedName>
        <fullName evidence="1">Uncharacterized protein</fullName>
    </submittedName>
</protein>
<dbReference type="InterPro" id="IPR010026">
    <property type="entry name" value="Phage_holin_LL-H"/>
</dbReference>
<evidence type="ECO:0000313" key="2">
    <source>
        <dbReference type="Proteomes" id="UP001519287"/>
    </source>
</evidence>
<accession>A0ABS4IWZ0</accession>
<reference evidence="1 2" key="1">
    <citation type="submission" date="2021-03" db="EMBL/GenBank/DDBJ databases">
        <title>Genomic Encyclopedia of Type Strains, Phase IV (KMG-IV): sequencing the most valuable type-strain genomes for metagenomic binning, comparative biology and taxonomic classification.</title>
        <authorList>
            <person name="Goeker M."/>
        </authorList>
    </citation>
    <scope>NUCLEOTIDE SEQUENCE [LARGE SCALE GENOMIC DNA]</scope>
    <source>
        <strain evidence="1 2">DSM 26048</strain>
    </source>
</reference>
<dbReference type="Proteomes" id="UP001519287">
    <property type="component" value="Unassembled WGS sequence"/>
</dbReference>
<dbReference type="EMBL" id="JAGGLB010000012">
    <property type="protein sequence ID" value="MBP1992103.1"/>
    <property type="molecule type" value="Genomic_DNA"/>
</dbReference>
<sequence length="96" mass="10808">MAQIYFKLIVAGRKTIQEQRELLHKIASEGFALAEQTFKQLGGEQKLSSAQDYVIRRLDAAGVQFSAMEIRAAIEKAVLDYNAAQQPKERTDHESI</sequence>
<dbReference type="Pfam" id="PF09682">
    <property type="entry name" value="Phage_holin_6_1"/>
    <property type="match status" value="1"/>
</dbReference>
<gene>
    <name evidence="1" type="ORF">J2Z66_003711</name>
</gene>
<dbReference type="RefSeq" id="WP_209972820.1">
    <property type="nucleotide sequence ID" value="NZ_JAGGLB010000012.1"/>
</dbReference>
<keyword evidence="2" id="KW-1185">Reference proteome</keyword>
<comment type="caution">
    <text evidence="1">The sequence shown here is derived from an EMBL/GenBank/DDBJ whole genome shotgun (WGS) entry which is preliminary data.</text>
</comment>
<organism evidence="1 2">
    <name type="scientific">Paenibacillus eucommiae</name>
    <dbReference type="NCBI Taxonomy" id="1355755"/>
    <lineage>
        <taxon>Bacteria</taxon>
        <taxon>Bacillati</taxon>
        <taxon>Bacillota</taxon>
        <taxon>Bacilli</taxon>
        <taxon>Bacillales</taxon>
        <taxon>Paenibacillaceae</taxon>
        <taxon>Paenibacillus</taxon>
    </lineage>
</organism>